<gene>
    <name evidence="13" type="ORF">UR38_C0007G0014</name>
</gene>
<dbReference type="InterPro" id="IPR024192">
    <property type="entry name" value="Fosfomycin_R_FomA-type"/>
</dbReference>
<organism evidence="13 14">
    <name type="scientific">Candidatus Woesebacteria bacterium GW2011_GWA2_33_28</name>
    <dbReference type="NCBI Taxonomy" id="1618561"/>
    <lineage>
        <taxon>Bacteria</taxon>
        <taxon>Candidatus Woeseibacteriota</taxon>
    </lineage>
</organism>
<evidence type="ECO:0000256" key="10">
    <source>
        <dbReference type="PIRSR" id="PIRSR016496-1"/>
    </source>
</evidence>
<evidence type="ECO:0000256" key="9">
    <source>
        <dbReference type="ARBA" id="ARBA00049063"/>
    </source>
</evidence>
<feature type="binding site" evidence="10">
    <location>
        <position position="224"/>
    </location>
    <ligand>
        <name>ATP</name>
        <dbReference type="ChEBI" id="CHEBI:30616"/>
    </ligand>
</feature>
<keyword evidence="8" id="KW-0414">Isoprene biosynthesis</keyword>
<dbReference type="GO" id="GO:0005524">
    <property type="term" value="F:ATP binding"/>
    <property type="evidence" value="ECO:0007669"/>
    <property type="project" value="UniProtKB-KW"/>
</dbReference>
<dbReference type="Proteomes" id="UP000033995">
    <property type="component" value="Unassembled WGS sequence"/>
</dbReference>
<evidence type="ECO:0000256" key="4">
    <source>
        <dbReference type="ARBA" id="ARBA00022679"/>
    </source>
</evidence>
<evidence type="ECO:0000256" key="2">
    <source>
        <dbReference type="ARBA" id="ARBA00012908"/>
    </source>
</evidence>
<dbReference type="EC" id="2.7.4.26" evidence="2"/>
<feature type="binding site" evidence="10">
    <location>
        <position position="182"/>
    </location>
    <ligand>
        <name>ATP</name>
        <dbReference type="ChEBI" id="CHEBI:30616"/>
    </ligand>
</feature>
<evidence type="ECO:0000313" key="14">
    <source>
        <dbReference type="Proteomes" id="UP000033995"/>
    </source>
</evidence>
<dbReference type="GO" id="GO:0005829">
    <property type="term" value="C:cytosol"/>
    <property type="evidence" value="ECO:0007669"/>
    <property type="project" value="TreeGrafter"/>
</dbReference>
<comment type="catalytic activity">
    <reaction evidence="9">
        <text>isopentenyl phosphate + ATP = isopentenyl diphosphate + ADP</text>
        <dbReference type="Rhea" id="RHEA:33963"/>
        <dbReference type="ChEBI" id="CHEBI:30616"/>
        <dbReference type="ChEBI" id="CHEBI:65078"/>
        <dbReference type="ChEBI" id="CHEBI:128769"/>
        <dbReference type="ChEBI" id="CHEBI:456216"/>
        <dbReference type="EC" id="2.7.4.26"/>
    </reaction>
</comment>
<proteinExistence type="inferred from homology"/>
<dbReference type="PANTHER" id="PTHR43654">
    <property type="entry name" value="GLUTAMATE 5-KINASE"/>
    <property type="match status" value="1"/>
</dbReference>
<feature type="binding site" evidence="10">
    <location>
        <position position="157"/>
    </location>
    <ligand>
        <name>substrate</name>
    </ligand>
</feature>
<keyword evidence="5 10" id="KW-0547">Nucleotide-binding</keyword>
<feature type="binding site" evidence="10">
    <location>
        <position position="56"/>
    </location>
    <ligand>
        <name>substrate</name>
    </ligand>
</feature>
<accession>A0A0G0A6E1</accession>
<evidence type="ECO:0000256" key="8">
    <source>
        <dbReference type="ARBA" id="ARBA00023229"/>
    </source>
</evidence>
<keyword evidence="7 10" id="KW-0067">ATP-binding</keyword>
<sequence length="256" mass="28418">MKNLILVKLGGSVITDKSKPFTARTDVIKKLAKQIIKLKNKNTDLIVGHGSGSFAHTPAAKYAVAEGVTLRDVGLHLDRKIWGFSLTADAAIQINRIVVSEFLKLKLKVVSFAPMSFIYEKKIITGHIKKALDIGIIPVIYGDLVMDKKQGFHINSGEATLDLLAKKLSKFYKKIKIIYYTDTNGVYDANGKTIEKITPKNFKEIQKYITGSKNTDVTGGMILKVEESLKLVKSLDAEIYIMNGLSRGERTKICKN</sequence>
<protein>
    <recommendedName>
        <fullName evidence="3">Isopentenyl phosphate kinase</fullName>
        <ecNumber evidence="2">2.7.4.26</ecNumber>
    </recommendedName>
</protein>
<evidence type="ECO:0000256" key="1">
    <source>
        <dbReference type="ARBA" id="ARBA00010540"/>
    </source>
</evidence>
<dbReference type="GO" id="GO:0102043">
    <property type="term" value="F:isopentenyl phosphate kinase activity"/>
    <property type="evidence" value="ECO:0007669"/>
    <property type="project" value="UniProtKB-EC"/>
</dbReference>
<dbReference type="Pfam" id="PF00696">
    <property type="entry name" value="AA_kinase"/>
    <property type="match status" value="1"/>
</dbReference>
<feature type="binding site" evidence="10">
    <location>
        <position position="220"/>
    </location>
    <ligand>
        <name>ATP</name>
        <dbReference type="ChEBI" id="CHEBI:30616"/>
    </ligand>
</feature>
<evidence type="ECO:0000256" key="11">
    <source>
        <dbReference type="PIRSR" id="PIRSR016496-2"/>
    </source>
</evidence>
<keyword evidence="6 13" id="KW-0418">Kinase</keyword>
<dbReference type="GO" id="GO:0016114">
    <property type="term" value="P:terpenoid biosynthetic process"/>
    <property type="evidence" value="ECO:0007669"/>
    <property type="project" value="TreeGrafter"/>
</dbReference>
<evidence type="ECO:0000256" key="5">
    <source>
        <dbReference type="ARBA" id="ARBA00022741"/>
    </source>
</evidence>
<reference evidence="13 14" key="1">
    <citation type="journal article" date="2015" name="Nature">
        <title>rRNA introns, odd ribosomes, and small enigmatic genomes across a large radiation of phyla.</title>
        <authorList>
            <person name="Brown C.T."/>
            <person name="Hug L.A."/>
            <person name="Thomas B.C."/>
            <person name="Sharon I."/>
            <person name="Castelle C.J."/>
            <person name="Singh A."/>
            <person name="Wilkins M.J."/>
            <person name="Williams K.H."/>
            <person name="Banfield J.F."/>
        </authorList>
    </citation>
    <scope>NUCLEOTIDE SEQUENCE [LARGE SCALE GENOMIC DNA]</scope>
</reference>
<dbReference type="SUPFAM" id="SSF53633">
    <property type="entry name" value="Carbamate kinase-like"/>
    <property type="match status" value="1"/>
</dbReference>
<dbReference type="GO" id="GO:0016301">
    <property type="term" value="F:kinase activity"/>
    <property type="evidence" value="ECO:0007669"/>
    <property type="project" value="UniProtKB-KW"/>
</dbReference>
<dbReference type="EMBL" id="LBOZ01000007">
    <property type="protein sequence ID" value="KKP46886.1"/>
    <property type="molecule type" value="Genomic_DNA"/>
</dbReference>
<feature type="binding site" evidence="10">
    <location>
        <begin position="8"/>
        <end position="12"/>
    </location>
    <ligand>
        <name>ATP</name>
        <dbReference type="ChEBI" id="CHEBI:30616"/>
    </ligand>
</feature>
<dbReference type="InterPro" id="IPR036393">
    <property type="entry name" value="AceGlu_kinase-like_sf"/>
</dbReference>
<evidence type="ECO:0000256" key="3">
    <source>
        <dbReference type="ARBA" id="ARBA00017267"/>
    </source>
</evidence>
<feature type="site" description="Transition state stabilizer" evidence="11">
    <location>
        <position position="17"/>
    </location>
</feature>
<comment type="similarity">
    <text evidence="1">Belongs to the isopentenyl phosphate kinase family.</text>
</comment>
<evidence type="ECO:0000313" key="13">
    <source>
        <dbReference type="EMBL" id="KKP46886.1"/>
    </source>
</evidence>
<evidence type="ECO:0000256" key="6">
    <source>
        <dbReference type="ARBA" id="ARBA00022777"/>
    </source>
</evidence>
<dbReference type="PIRSF" id="PIRSF016496">
    <property type="entry name" value="Kin_FomA"/>
    <property type="match status" value="1"/>
</dbReference>
<keyword evidence="4" id="KW-0808">Transferase</keyword>
<comment type="caution">
    <text evidence="13">The sequence shown here is derived from an EMBL/GenBank/DDBJ whole genome shotgun (WGS) entry which is preliminary data.</text>
</comment>
<dbReference type="InterPro" id="IPR001048">
    <property type="entry name" value="Asp/Glu/Uridylate_kinase"/>
</dbReference>
<dbReference type="AlphaFoldDB" id="A0A0G0A6E1"/>
<dbReference type="PANTHER" id="PTHR43654:SF1">
    <property type="entry name" value="ISOPENTENYL PHOSPHATE KINASE"/>
    <property type="match status" value="1"/>
</dbReference>
<feature type="binding site" evidence="10">
    <location>
        <position position="52"/>
    </location>
    <ligand>
        <name>ATP</name>
        <dbReference type="ChEBI" id="CHEBI:30616"/>
    </ligand>
</feature>
<name>A0A0G0A6E1_9BACT</name>
<feature type="binding site" evidence="10">
    <location>
        <position position="51"/>
    </location>
    <ligand>
        <name>substrate</name>
    </ligand>
</feature>
<evidence type="ECO:0000256" key="7">
    <source>
        <dbReference type="ARBA" id="ARBA00022840"/>
    </source>
</evidence>
<feature type="domain" description="Aspartate/glutamate/uridylate kinase" evidence="12">
    <location>
        <begin position="4"/>
        <end position="243"/>
    </location>
</feature>
<dbReference type="NCBIfam" id="NF040647">
    <property type="entry name" value="IPPK_Arch"/>
    <property type="match status" value="1"/>
</dbReference>
<dbReference type="PATRIC" id="fig|1618561.3.peg.790"/>
<dbReference type="Gene3D" id="3.40.1160.10">
    <property type="entry name" value="Acetylglutamate kinase-like"/>
    <property type="match status" value="1"/>
</dbReference>
<evidence type="ECO:0000259" key="12">
    <source>
        <dbReference type="Pfam" id="PF00696"/>
    </source>
</evidence>